<evidence type="ECO:0000256" key="8">
    <source>
        <dbReference type="ARBA" id="ARBA00023143"/>
    </source>
</evidence>
<comment type="similarity">
    <text evidence="2 9">Belongs to the FliQ/MopD/SpaQ family.</text>
</comment>
<comment type="subcellular location">
    <subcellularLocation>
        <location evidence="1 9">Cell membrane</location>
        <topology evidence="1">Multi-pass membrane protein</topology>
    </subcellularLocation>
    <subcellularLocation>
        <location evidence="9">Bacterial flagellum basal body</location>
    </subcellularLocation>
</comment>
<reference evidence="10 11" key="1">
    <citation type="journal article" date="2016" name="Nat. Commun.">
        <title>Thousands of microbial genomes shed light on interconnected biogeochemical processes in an aquifer system.</title>
        <authorList>
            <person name="Anantharaman K."/>
            <person name="Brown C.T."/>
            <person name="Hug L.A."/>
            <person name="Sharon I."/>
            <person name="Castelle C.J."/>
            <person name="Probst A.J."/>
            <person name="Thomas B.C."/>
            <person name="Singh A."/>
            <person name="Wilkins M.J."/>
            <person name="Karaoz U."/>
            <person name="Brodie E.L."/>
            <person name="Williams K.H."/>
            <person name="Hubbard S.S."/>
            <person name="Banfield J.F."/>
        </authorList>
    </citation>
    <scope>NUCLEOTIDE SEQUENCE [LARGE SCALE GENOMIC DNA]</scope>
</reference>
<dbReference type="AlphaFoldDB" id="A0A1F5YIJ7"/>
<dbReference type="InterPro" id="IPR006305">
    <property type="entry name" value="FliQ"/>
</dbReference>
<dbReference type="GO" id="GO:0009425">
    <property type="term" value="C:bacterial-type flagellum basal body"/>
    <property type="evidence" value="ECO:0007669"/>
    <property type="project" value="UniProtKB-SubCell"/>
</dbReference>
<evidence type="ECO:0000256" key="5">
    <source>
        <dbReference type="ARBA" id="ARBA00022692"/>
    </source>
</evidence>
<evidence type="ECO:0000256" key="9">
    <source>
        <dbReference type="RuleBase" id="RU364090"/>
    </source>
</evidence>
<evidence type="ECO:0000256" key="6">
    <source>
        <dbReference type="ARBA" id="ARBA00022989"/>
    </source>
</evidence>
<evidence type="ECO:0000256" key="3">
    <source>
        <dbReference type="ARBA" id="ARBA00021718"/>
    </source>
</evidence>
<keyword evidence="4 9" id="KW-1003">Cell membrane</keyword>
<dbReference type="Pfam" id="PF01313">
    <property type="entry name" value="Bac_export_3"/>
    <property type="match status" value="1"/>
</dbReference>
<dbReference type="PRINTS" id="PR00952">
    <property type="entry name" value="TYPE3IMQPROT"/>
</dbReference>
<name>A0A1F5YIJ7_9BACT</name>
<gene>
    <name evidence="9" type="primary">fliQ</name>
    <name evidence="10" type="ORF">A2Z86_08325</name>
</gene>
<proteinExistence type="inferred from homology"/>
<protein>
    <recommendedName>
        <fullName evidence="3 9">Flagellar biosynthetic protein FliQ</fullName>
    </recommendedName>
</protein>
<dbReference type="PANTHER" id="PTHR34040:SF2">
    <property type="entry name" value="FLAGELLAR BIOSYNTHETIC PROTEIN FLIQ"/>
    <property type="match status" value="1"/>
</dbReference>
<keyword evidence="8 9" id="KW-0975">Bacterial flagellum</keyword>
<dbReference type="PANTHER" id="PTHR34040">
    <property type="entry name" value="FLAGELLAR BIOSYNTHETIC PROTEIN FLIQ"/>
    <property type="match status" value="1"/>
</dbReference>
<evidence type="ECO:0000256" key="4">
    <source>
        <dbReference type="ARBA" id="ARBA00022475"/>
    </source>
</evidence>
<dbReference type="GO" id="GO:0005886">
    <property type="term" value="C:plasma membrane"/>
    <property type="evidence" value="ECO:0007669"/>
    <property type="project" value="UniProtKB-SubCell"/>
</dbReference>
<keyword evidence="6 9" id="KW-1133">Transmembrane helix</keyword>
<evidence type="ECO:0000313" key="10">
    <source>
        <dbReference type="EMBL" id="OGF99882.1"/>
    </source>
</evidence>
<sequence>MSQQFIIHLGREVFFTAVLVASPMLIAGLIVGVTISIIQTATSIQEQTLTFIPKIVAVVISLILFMPWMMNTLLDFSINLLTNIPDYIK</sequence>
<dbReference type="Proteomes" id="UP000176992">
    <property type="component" value="Unassembled WGS sequence"/>
</dbReference>
<evidence type="ECO:0000256" key="7">
    <source>
        <dbReference type="ARBA" id="ARBA00023136"/>
    </source>
</evidence>
<dbReference type="EMBL" id="MFIV01000005">
    <property type="protein sequence ID" value="OGF99882.1"/>
    <property type="molecule type" value="Genomic_DNA"/>
</dbReference>
<evidence type="ECO:0000313" key="11">
    <source>
        <dbReference type="Proteomes" id="UP000176992"/>
    </source>
</evidence>
<keyword evidence="7 9" id="KW-0472">Membrane</keyword>
<dbReference type="NCBIfam" id="TIGR01402">
    <property type="entry name" value="fliQ"/>
    <property type="match status" value="1"/>
</dbReference>
<organism evidence="10 11">
    <name type="scientific">Candidatus Glassbacteria bacterium GWA2_58_10</name>
    <dbReference type="NCBI Taxonomy" id="1817865"/>
    <lineage>
        <taxon>Bacteria</taxon>
        <taxon>Candidatus Glassiibacteriota</taxon>
    </lineage>
</organism>
<comment type="caution">
    <text evidence="10">The sequence shown here is derived from an EMBL/GenBank/DDBJ whole genome shotgun (WGS) entry which is preliminary data.</text>
</comment>
<dbReference type="InterPro" id="IPR002191">
    <property type="entry name" value="Bac_export_3"/>
</dbReference>
<comment type="function">
    <text evidence="9">Role in flagellar biosynthesis.</text>
</comment>
<evidence type="ECO:0000256" key="1">
    <source>
        <dbReference type="ARBA" id="ARBA00004651"/>
    </source>
</evidence>
<evidence type="ECO:0000256" key="2">
    <source>
        <dbReference type="ARBA" id="ARBA00006156"/>
    </source>
</evidence>
<dbReference type="GO" id="GO:0044780">
    <property type="term" value="P:bacterial-type flagellum assembly"/>
    <property type="evidence" value="ECO:0007669"/>
    <property type="project" value="InterPro"/>
</dbReference>
<feature type="transmembrane region" description="Helical" evidence="9">
    <location>
        <begin position="12"/>
        <end position="39"/>
    </location>
</feature>
<dbReference type="GO" id="GO:0009306">
    <property type="term" value="P:protein secretion"/>
    <property type="evidence" value="ECO:0007669"/>
    <property type="project" value="InterPro"/>
</dbReference>
<feature type="transmembrane region" description="Helical" evidence="9">
    <location>
        <begin position="51"/>
        <end position="70"/>
    </location>
</feature>
<dbReference type="PIRSF" id="PIRSF004669">
    <property type="entry name" value="FliQ"/>
    <property type="match status" value="1"/>
</dbReference>
<accession>A0A1F5YIJ7</accession>
<keyword evidence="5 9" id="KW-0812">Transmembrane</keyword>